<evidence type="ECO:0000313" key="3">
    <source>
        <dbReference type="Proteomes" id="UP001595921"/>
    </source>
</evidence>
<name>A0ABD5PCN9_9EURY</name>
<feature type="transmembrane region" description="Helical" evidence="1">
    <location>
        <begin position="63"/>
        <end position="82"/>
    </location>
</feature>
<proteinExistence type="predicted"/>
<evidence type="ECO:0000256" key="1">
    <source>
        <dbReference type="SAM" id="Phobius"/>
    </source>
</evidence>
<dbReference type="AlphaFoldDB" id="A0ABD5PCN9"/>
<gene>
    <name evidence="2" type="ORF">ACFO0N_10770</name>
</gene>
<dbReference type="RefSeq" id="WP_267623856.1">
    <property type="nucleotide sequence ID" value="NZ_JAODIW010000008.1"/>
</dbReference>
<keyword evidence="1" id="KW-0812">Transmembrane</keyword>
<keyword evidence="3" id="KW-1185">Reference proteome</keyword>
<comment type="caution">
    <text evidence="2">The sequence shown here is derived from an EMBL/GenBank/DDBJ whole genome shotgun (WGS) entry which is preliminary data.</text>
</comment>
<keyword evidence="1" id="KW-0472">Membrane</keyword>
<dbReference type="Proteomes" id="UP001595921">
    <property type="component" value="Unassembled WGS sequence"/>
</dbReference>
<organism evidence="2 3">
    <name type="scientific">Halobium salinum</name>
    <dbReference type="NCBI Taxonomy" id="1364940"/>
    <lineage>
        <taxon>Archaea</taxon>
        <taxon>Methanobacteriati</taxon>
        <taxon>Methanobacteriota</taxon>
        <taxon>Stenosarchaea group</taxon>
        <taxon>Halobacteria</taxon>
        <taxon>Halobacteriales</taxon>
        <taxon>Haloferacaceae</taxon>
        <taxon>Halobium</taxon>
    </lineage>
</organism>
<keyword evidence="1" id="KW-1133">Transmembrane helix</keyword>
<accession>A0ABD5PCN9</accession>
<protein>
    <submittedName>
        <fullName evidence="2">Uncharacterized protein</fullName>
    </submittedName>
</protein>
<sequence length="84" mass="8338">MSERDRSPSTRRGNTAATPATATAGALGAVAVAVVAGVPVGGWLAFETAYWRGFKSVVEGAPLGGLSVTGLLLLVAVGLVVASR</sequence>
<reference evidence="2 3" key="1">
    <citation type="journal article" date="2019" name="Int. J. Syst. Evol. Microbiol.">
        <title>The Global Catalogue of Microorganisms (GCM) 10K type strain sequencing project: providing services to taxonomists for standard genome sequencing and annotation.</title>
        <authorList>
            <consortium name="The Broad Institute Genomics Platform"/>
            <consortium name="The Broad Institute Genome Sequencing Center for Infectious Disease"/>
            <person name="Wu L."/>
            <person name="Ma J."/>
        </authorList>
    </citation>
    <scope>NUCLEOTIDE SEQUENCE [LARGE SCALE GENOMIC DNA]</scope>
    <source>
        <strain evidence="2 3">CGMCC 1.12553</strain>
    </source>
</reference>
<dbReference type="EMBL" id="JBHSDS010000006">
    <property type="protein sequence ID" value="MFC4358422.1"/>
    <property type="molecule type" value="Genomic_DNA"/>
</dbReference>
<feature type="transmembrane region" description="Helical" evidence="1">
    <location>
        <begin position="21"/>
        <end position="43"/>
    </location>
</feature>
<evidence type="ECO:0000313" key="2">
    <source>
        <dbReference type="EMBL" id="MFC4358422.1"/>
    </source>
</evidence>